<dbReference type="EMBL" id="BAABKC010000128">
    <property type="protein sequence ID" value="GAA5078679.1"/>
    <property type="molecule type" value="Genomic_DNA"/>
</dbReference>
<protein>
    <submittedName>
        <fullName evidence="1">Uncharacterized protein</fullName>
    </submittedName>
</protein>
<accession>A0ABP9LMW9</accession>
<comment type="caution">
    <text evidence="1">The sequence shown here is derived from an EMBL/GenBank/DDBJ whole genome shotgun (WGS) entry which is preliminary data.</text>
</comment>
<name>A0ABP9LMW9_9ACTN</name>
<gene>
    <name evidence="1" type="ORF">GCM10023336_70610</name>
</gene>
<evidence type="ECO:0000313" key="1">
    <source>
        <dbReference type="EMBL" id="GAA5078679.1"/>
    </source>
</evidence>
<dbReference type="Proteomes" id="UP001500124">
    <property type="component" value="Unassembled WGS sequence"/>
</dbReference>
<organism evidence="1 2">
    <name type="scientific">Streptomyces similanensis</name>
    <dbReference type="NCBI Taxonomy" id="1274988"/>
    <lineage>
        <taxon>Bacteria</taxon>
        <taxon>Bacillati</taxon>
        <taxon>Actinomycetota</taxon>
        <taxon>Actinomycetes</taxon>
        <taxon>Kitasatosporales</taxon>
        <taxon>Streptomycetaceae</taxon>
        <taxon>Streptomyces</taxon>
    </lineage>
</organism>
<sequence>MWLRRMLRLVPQEPKRRPAAPLDPAMVATTTYTVTVTPTRDGWSIRMGGGTFLTCRHLGEVEDIARERIVFSTGMPPERVLIEVKRA</sequence>
<evidence type="ECO:0000313" key="2">
    <source>
        <dbReference type="Proteomes" id="UP001500124"/>
    </source>
</evidence>
<proteinExistence type="predicted"/>
<keyword evidence="2" id="KW-1185">Reference proteome</keyword>
<reference evidence="2" key="1">
    <citation type="journal article" date="2019" name="Int. J. Syst. Evol. Microbiol.">
        <title>The Global Catalogue of Microorganisms (GCM) 10K type strain sequencing project: providing services to taxonomists for standard genome sequencing and annotation.</title>
        <authorList>
            <consortium name="The Broad Institute Genomics Platform"/>
            <consortium name="The Broad Institute Genome Sequencing Center for Infectious Disease"/>
            <person name="Wu L."/>
            <person name="Ma J."/>
        </authorList>
    </citation>
    <scope>NUCLEOTIDE SEQUENCE [LARGE SCALE GENOMIC DNA]</scope>
    <source>
        <strain evidence="2">JCM 18410</strain>
    </source>
</reference>